<dbReference type="PROSITE" id="PS51068">
    <property type="entry name" value="FPG_CAT"/>
    <property type="match status" value="1"/>
</dbReference>
<dbReference type="PROSITE" id="PS01242">
    <property type="entry name" value="ZF_FPG_1"/>
    <property type="match status" value="1"/>
</dbReference>
<gene>
    <name evidence="23" type="primary">mutM</name>
    <name evidence="23" type="ORF">ANPL_01740</name>
</gene>
<evidence type="ECO:0000256" key="5">
    <source>
        <dbReference type="ARBA" id="ARBA00012024"/>
    </source>
</evidence>
<sequence length="262" mass="28973">MEIVARFLASKVLGKRVDSVTVNRRDLRIEVPADFGQLVLGREVVSVYRVAKYLAMQLDSGDIMVFHLGMSGRLLHVGAYIAEKHDHVVFTLNDGCFMVFNDPRRFGLVSVMNEKSFSNMLSKSGPDPFSPAFNVDYIMGIHGNAKIKPALMRGEVVAGIGNIYASEILFRASVLPDREIRTISRVECEAIVAATKNTLELAIATGGSTIKDYRAPSGDVGRFPMHFKVYNRAGKGCYQCGTAIEVDRQCGRSTFFCMKCQK</sequence>
<evidence type="ECO:0000256" key="16">
    <source>
        <dbReference type="ARBA" id="ARBA00023268"/>
    </source>
</evidence>
<evidence type="ECO:0000256" key="4">
    <source>
        <dbReference type="ARBA" id="ARBA00011245"/>
    </source>
</evidence>
<evidence type="ECO:0000256" key="18">
    <source>
        <dbReference type="ARBA" id="ARBA00030638"/>
    </source>
</evidence>
<dbReference type="Gene3D" id="1.10.8.50">
    <property type="match status" value="1"/>
</dbReference>
<dbReference type="GO" id="GO:0140078">
    <property type="term" value="F:class I DNA-(apurinic or apyrimidinic site) endonuclease activity"/>
    <property type="evidence" value="ECO:0007669"/>
    <property type="project" value="UniProtKB-EC"/>
</dbReference>
<dbReference type="GO" id="GO:0006284">
    <property type="term" value="P:base-excision repair"/>
    <property type="evidence" value="ECO:0007669"/>
    <property type="project" value="InterPro"/>
</dbReference>
<dbReference type="EC" id="4.2.99.18" evidence="6"/>
<evidence type="ECO:0000256" key="6">
    <source>
        <dbReference type="ARBA" id="ARBA00012720"/>
    </source>
</evidence>
<keyword evidence="24" id="KW-1185">Reference proteome</keyword>
<evidence type="ECO:0000313" key="23">
    <source>
        <dbReference type="EMBL" id="QJC27451.1"/>
    </source>
</evidence>
<dbReference type="InterPro" id="IPR020629">
    <property type="entry name" value="FPG_Glyclase"/>
</dbReference>
<evidence type="ECO:0000256" key="12">
    <source>
        <dbReference type="ARBA" id="ARBA00022833"/>
    </source>
</evidence>
<accession>A0A858PXX5</accession>
<feature type="domain" description="FPG-type" evidence="21">
    <location>
        <begin position="228"/>
        <end position="262"/>
    </location>
</feature>
<dbReference type="SUPFAM" id="SSF81624">
    <property type="entry name" value="N-terminal domain of MutM-like DNA repair proteins"/>
    <property type="match status" value="1"/>
</dbReference>
<comment type="similarity">
    <text evidence="3">Belongs to the FPG family.</text>
</comment>
<comment type="catalytic activity">
    <reaction evidence="1">
        <text>Hydrolysis of DNA containing ring-opened 7-methylguanine residues, releasing 2,6-diamino-4-hydroxy-5-(N-methyl)formamidopyrimidine.</text>
        <dbReference type="EC" id="3.2.2.23"/>
    </reaction>
</comment>
<keyword evidence="15" id="KW-0456">Lyase</keyword>
<dbReference type="SMART" id="SM00898">
    <property type="entry name" value="Fapy_DNA_glyco"/>
    <property type="match status" value="1"/>
</dbReference>
<dbReference type="SUPFAM" id="SSF57716">
    <property type="entry name" value="Glucocorticoid receptor-like (DNA-binding domain)"/>
    <property type="match status" value="1"/>
</dbReference>
<evidence type="ECO:0000256" key="13">
    <source>
        <dbReference type="ARBA" id="ARBA00023125"/>
    </source>
</evidence>
<keyword evidence="9" id="KW-0227">DNA damage</keyword>
<evidence type="ECO:0000256" key="1">
    <source>
        <dbReference type="ARBA" id="ARBA00001668"/>
    </source>
</evidence>
<dbReference type="Gene3D" id="3.20.190.10">
    <property type="entry name" value="MutM-like, N-terminal"/>
    <property type="match status" value="1"/>
</dbReference>
<reference evidence="23 24" key="1">
    <citation type="journal article" date="2020" name="Pathogens">
        <title>First Whole Genome Sequence of Anaplasma platys, an Obligate Intracellular Rickettsial Pathogen of Dogs.</title>
        <authorList>
            <person name="Llanes A."/>
            <person name="Rajeev S."/>
        </authorList>
    </citation>
    <scope>NUCLEOTIDE SEQUENCE [LARGE SCALE GENOMIC DNA]</scope>
    <source>
        <strain evidence="23 24">S3</strain>
    </source>
</reference>
<evidence type="ECO:0000256" key="10">
    <source>
        <dbReference type="ARBA" id="ARBA00022771"/>
    </source>
</evidence>
<dbReference type="KEGG" id="aplt:ANPL_01740"/>
<evidence type="ECO:0000256" key="7">
    <source>
        <dbReference type="ARBA" id="ARBA00016240"/>
    </source>
</evidence>
<keyword evidence="12" id="KW-0862">Zinc</keyword>
<evidence type="ECO:0000256" key="15">
    <source>
        <dbReference type="ARBA" id="ARBA00023239"/>
    </source>
</evidence>
<evidence type="ECO:0000259" key="22">
    <source>
        <dbReference type="PROSITE" id="PS51068"/>
    </source>
</evidence>
<comment type="subunit">
    <text evidence="4">Monomer.</text>
</comment>
<dbReference type="SUPFAM" id="SSF46946">
    <property type="entry name" value="S13-like H2TH domain"/>
    <property type="match status" value="1"/>
</dbReference>
<evidence type="ECO:0000256" key="14">
    <source>
        <dbReference type="ARBA" id="ARBA00023204"/>
    </source>
</evidence>
<dbReference type="InterPro" id="IPR010979">
    <property type="entry name" value="Ribosomal_uS13-like_H2TH"/>
</dbReference>
<evidence type="ECO:0000256" key="20">
    <source>
        <dbReference type="PROSITE-ProRule" id="PRU00391"/>
    </source>
</evidence>
<keyword evidence="14" id="KW-0234">DNA repair</keyword>
<proteinExistence type="inferred from homology"/>
<dbReference type="InterPro" id="IPR012319">
    <property type="entry name" value="FPG_cat"/>
</dbReference>
<evidence type="ECO:0000256" key="2">
    <source>
        <dbReference type="ARBA" id="ARBA00001947"/>
    </source>
</evidence>
<evidence type="ECO:0000256" key="19">
    <source>
        <dbReference type="ARBA" id="ARBA00044632"/>
    </source>
</evidence>
<dbReference type="PANTHER" id="PTHR22993">
    <property type="entry name" value="FORMAMIDOPYRIMIDINE-DNA GLYCOSYLASE"/>
    <property type="match status" value="1"/>
</dbReference>
<keyword evidence="16" id="KW-0511">Multifunctional enzyme</keyword>
<dbReference type="Pfam" id="PF01149">
    <property type="entry name" value="Fapy_DNA_glyco"/>
    <property type="match status" value="1"/>
</dbReference>
<dbReference type="CDD" id="cd08966">
    <property type="entry name" value="EcFpg-like_N"/>
    <property type="match status" value="1"/>
</dbReference>
<dbReference type="NCBIfam" id="TIGR00577">
    <property type="entry name" value="fpg"/>
    <property type="match status" value="1"/>
</dbReference>
<dbReference type="PANTHER" id="PTHR22993:SF9">
    <property type="entry name" value="FORMAMIDOPYRIMIDINE-DNA GLYCOSYLASE"/>
    <property type="match status" value="1"/>
</dbReference>
<dbReference type="EMBL" id="CP046391">
    <property type="protein sequence ID" value="QJC27451.1"/>
    <property type="molecule type" value="Genomic_DNA"/>
</dbReference>
<dbReference type="Proteomes" id="UP000500930">
    <property type="component" value="Chromosome"/>
</dbReference>
<evidence type="ECO:0000256" key="8">
    <source>
        <dbReference type="ARBA" id="ARBA00022723"/>
    </source>
</evidence>
<comment type="catalytic activity">
    <reaction evidence="19">
        <text>2'-deoxyribonucleotide-(2'-deoxyribose 5'-phosphate)-2'-deoxyribonucleotide-DNA = a 3'-end 2'-deoxyribonucleotide-(2,3-dehydro-2,3-deoxyribose 5'-phosphate)-DNA + a 5'-end 5'-phospho-2'-deoxyribonucleoside-DNA + H(+)</text>
        <dbReference type="Rhea" id="RHEA:66592"/>
        <dbReference type="Rhea" id="RHEA-COMP:13180"/>
        <dbReference type="Rhea" id="RHEA-COMP:16897"/>
        <dbReference type="Rhea" id="RHEA-COMP:17067"/>
        <dbReference type="ChEBI" id="CHEBI:15378"/>
        <dbReference type="ChEBI" id="CHEBI:136412"/>
        <dbReference type="ChEBI" id="CHEBI:157695"/>
        <dbReference type="ChEBI" id="CHEBI:167181"/>
        <dbReference type="EC" id="4.2.99.18"/>
    </reaction>
</comment>
<dbReference type="InterPro" id="IPR015886">
    <property type="entry name" value="H2TH_FPG"/>
</dbReference>
<keyword evidence="11" id="KW-0378">Hydrolase</keyword>
<dbReference type="InterPro" id="IPR015887">
    <property type="entry name" value="DNA_glyclase_Znf_dom_DNA_BS"/>
</dbReference>
<dbReference type="FunFam" id="1.10.8.50:FF:000003">
    <property type="entry name" value="Formamidopyrimidine-DNA glycosylase"/>
    <property type="match status" value="1"/>
</dbReference>
<keyword evidence="13" id="KW-0238">DNA-binding</keyword>
<dbReference type="InterPro" id="IPR035937">
    <property type="entry name" value="FPG_N"/>
</dbReference>
<evidence type="ECO:0000259" key="21">
    <source>
        <dbReference type="PROSITE" id="PS51066"/>
    </source>
</evidence>
<feature type="domain" description="Formamidopyrimidine-DNA glycosylase catalytic" evidence="22">
    <location>
        <begin position="1"/>
        <end position="107"/>
    </location>
</feature>
<dbReference type="GO" id="GO:0034039">
    <property type="term" value="F:8-oxo-7,8-dihydroguanine DNA N-glycosylase activity"/>
    <property type="evidence" value="ECO:0007669"/>
    <property type="project" value="TreeGrafter"/>
</dbReference>
<keyword evidence="17" id="KW-0326">Glycosidase</keyword>
<dbReference type="NCBIfam" id="NF002211">
    <property type="entry name" value="PRK01103.1"/>
    <property type="match status" value="1"/>
</dbReference>
<dbReference type="SMART" id="SM01232">
    <property type="entry name" value="H2TH"/>
    <property type="match status" value="1"/>
</dbReference>
<evidence type="ECO:0000256" key="9">
    <source>
        <dbReference type="ARBA" id="ARBA00022763"/>
    </source>
</evidence>
<dbReference type="GO" id="GO:0008270">
    <property type="term" value="F:zinc ion binding"/>
    <property type="evidence" value="ECO:0007669"/>
    <property type="project" value="UniProtKB-KW"/>
</dbReference>
<evidence type="ECO:0000256" key="11">
    <source>
        <dbReference type="ARBA" id="ARBA00022801"/>
    </source>
</evidence>
<dbReference type="AlphaFoldDB" id="A0A858PXX5"/>
<keyword evidence="8" id="KW-0479">Metal-binding</keyword>
<evidence type="ECO:0000256" key="3">
    <source>
        <dbReference type="ARBA" id="ARBA00009409"/>
    </source>
</evidence>
<dbReference type="GO" id="GO:0003684">
    <property type="term" value="F:damaged DNA binding"/>
    <property type="evidence" value="ECO:0007669"/>
    <property type="project" value="InterPro"/>
</dbReference>
<dbReference type="InterPro" id="IPR000214">
    <property type="entry name" value="Znf_DNA_glyclase/AP_lyase"/>
</dbReference>
<keyword evidence="10 20" id="KW-0863">Zinc-finger</keyword>
<organism evidence="23 24">
    <name type="scientific">Anaplasma platys</name>
    <dbReference type="NCBI Taxonomy" id="949"/>
    <lineage>
        <taxon>Bacteria</taxon>
        <taxon>Pseudomonadati</taxon>
        <taxon>Pseudomonadota</taxon>
        <taxon>Alphaproteobacteria</taxon>
        <taxon>Rickettsiales</taxon>
        <taxon>Anaplasmataceae</taxon>
        <taxon>Anaplasma</taxon>
    </lineage>
</organism>
<evidence type="ECO:0000313" key="24">
    <source>
        <dbReference type="Proteomes" id="UP000500930"/>
    </source>
</evidence>
<comment type="cofactor">
    <cofactor evidence="2">
        <name>Zn(2+)</name>
        <dbReference type="ChEBI" id="CHEBI:29105"/>
    </cofactor>
</comment>
<protein>
    <recommendedName>
        <fullName evidence="7">Formamidopyrimidine-DNA glycosylase</fullName>
        <ecNumber evidence="5">3.2.2.23</ecNumber>
        <ecNumber evidence="6">4.2.99.18</ecNumber>
    </recommendedName>
    <alternativeName>
        <fullName evidence="18">DNA-(apurinic or apyrimidinic site) lyase MutM</fullName>
    </alternativeName>
</protein>
<dbReference type="PROSITE" id="PS51066">
    <property type="entry name" value="ZF_FPG_2"/>
    <property type="match status" value="1"/>
</dbReference>
<dbReference type="Pfam" id="PF06831">
    <property type="entry name" value="H2TH"/>
    <property type="match status" value="1"/>
</dbReference>
<name>A0A858PXX5_9RICK</name>
<dbReference type="EC" id="3.2.2.23" evidence="5"/>
<evidence type="ECO:0000256" key="17">
    <source>
        <dbReference type="ARBA" id="ARBA00023295"/>
    </source>
</evidence>